<dbReference type="AlphaFoldDB" id="A0AA91BMC4"/>
<reference evidence="1" key="1">
    <citation type="submission" date="2019-12" db="EMBL/GenBank/DDBJ databases">
        <title>Ruegeria JWLKs population differentiation of coral mucus and skeleton niches.</title>
        <authorList>
            <person name="Luo D."/>
        </authorList>
    </citation>
    <scope>NUCLEOTIDE SEQUENCE</scope>
    <source>
        <strain evidence="1">HKCCD6181</strain>
    </source>
</reference>
<dbReference type="Proteomes" id="UP000597886">
    <property type="component" value="Unassembled WGS sequence"/>
</dbReference>
<dbReference type="PANTHER" id="PTHR35841:SF1">
    <property type="entry name" value="PHOSPHONATES-BINDING PERIPLASMIC PROTEIN"/>
    <property type="match status" value="1"/>
</dbReference>
<dbReference type="SUPFAM" id="SSF53850">
    <property type="entry name" value="Periplasmic binding protein-like II"/>
    <property type="match status" value="1"/>
</dbReference>
<comment type="caution">
    <text evidence="1">The sequence shown here is derived from an EMBL/GenBank/DDBJ whole genome shotgun (WGS) entry which is preliminary data.</text>
</comment>
<organism evidence="1 2">
    <name type="scientific">Ruegeria atlantica</name>
    <dbReference type="NCBI Taxonomy" id="81569"/>
    <lineage>
        <taxon>Bacteria</taxon>
        <taxon>Pseudomonadati</taxon>
        <taxon>Pseudomonadota</taxon>
        <taxon>Alphaproteobacteria</taxon>
        <taxon>Rhodobacterales</taxon>
        <taxon>Roseobacteraceae</taxon>
        <taxon>Ruegeria</taxon>
    </lineage>
</organism>
<dbReference type="Gene3D" id="3.40.190.10">
    <property type="entry name" value="Periplasmic binding protein-like II"/>
    <property type="match status" value="1"/>
</dbReference>
<proteinExistence type="predicted"/>
<dbReference type="EMBL" id="WVRA01000001">
    <property type="protein sequence ID" value="NOE17560.1"/>
    <property type="molecule type" value="Genomic_DNA"/>
</dbReference>
<evidence type="ECO:0000313" key="2">
    <source>
        <dbReference type="Proteomes" id="UP000597886"/>
    </source>
</evidence>
<dbReference type="Pfam" id="PF12974">
    <property type="entry name" value="Phosphonate-bd"/>
    <property type="match status" value="1"/>
</dbReference>
<evidence type="ECO:0000313" key="1">
    <source>
        <dbReference type="EMBL" id="NOE17560.1"/>
    </source>
</evidence>
<sequence>MIAMLGMYDMPALQAANDRFWNLIRAQLGSGPEHLTRDKDVWTVWRDPKLILAQTCGMPFRTRLHGHVQLVGTPDYGLPGCPPGYYCSVFVSRNDDDRDLAGLSTGVFAYNESLSQSGWAAPITHMTQADLHPAGLLETGGHALSAQAVADGKADFAALDMLTWLMLQQHSNLGTKLRELARTTPTPTLPYITSMGQNPQVVAGAVRAAIDQLCDDDQRLLHIRGLIDIPAAHYLAVPTPAPPKDGGSTTAQFVD</sequence>
<name>A0AA91BMC4_9RHOB</name>
<gene>
    <name evidence="1" type="ORF">GS634_05410</name>
</gene>
<dbReference type="PANTHER" id="PTHR35841">
    <property type="entry name" value="PHOSPHONATES-BINDING PERIPLASMIC PROTEIN"/>
    <property type="match status" value="1"/>
</dbReference>
<protein>
    <submittedName>
        <fullName evidence="1">PhnD/SsuA/transferrin family substrate-binding protein</fullName>
    </submittedName>
</protein>
<accession>A0AA91BMC4</accession>